<sequence length="38" mass="4228">MIALILLPQSKPILTLGKIKNSGPKESAFTFWFTEPLP</sequence>
<dbReference type="EMBL" id="AVST01000094">
    <property type="protein sequence ID" value="ERH67990.1"/>
    <property type="molecule type" value="Genomic_DNA"/>
</dbReference>
<organism evidence="1 2">
    <name type="scientific">Acinetobacter baumannii EGD-HP18</name>
    <dbReference type="NCBI Taxonomy" id="1358412"/>
    <lineage>
        <taxon>Bacteria</taxon>
        <taxon>Pseudomonadati</taxon>
        <taxon>Pseudomonadota</taxon>
        <taxon>Gammaproteobacteria</taxon>
        <taxon>Moraxellales</taxon>
        <taxon>Moraxellaceae</taxon>
        <taxon>Acinetobacter</taxon>
        <taxon>Acinetobacter calcoaceticus/baumannii complex</taxon>
    </lineage>
</organism>
<evidence type="ECO:0000313" key="1">
    <source>
        <dbReference type="EMBL" id="ERH67990.1"/>
    </source>
</evidence>
<comment type="caution">
    <text evidence="1">The sequence shown here is derived from an EMBL/GenBank/DDBJ whole genome shotgun (WGS) entry which is preliminary data.</text>
</comment>
<dbReference type="AlphaFoldDB" id="A0AAV3JXL3"/>
<gene>
    <name evidence="1" type="ORF">N173_07880</name>
</gene>
<dbReference type="Proteomes" id="UP000016517">
    <property type="component" value="Unassembled WGS sequence"/>
</dbReference>
<name>A0AAV3JXL3_ACIBA</name>
<reference evidence="1 2" key="1">
    <citation type="submission" date="2013-08" db="EMBL/GenBank/DDBJ databases">
        <title>Study of Ammonical-Nitrogen removal by Nitrification Denitrification process using lab isolates.</title>
        <authorList>
            <person name="Khardenavis A.A."/>
            <person name="Pal R.R."/>
            <person name="Kapley A."/>
            <person name="Qureshi A."/>
            <person name="Purohit H.J."/>
        </authorList>
    </citation>
    <scope>NUCLEOTIDE SEQUENCE [LARGE SCALE GENOMIC DNA]</scope>
    <source>
        <strain evidence="1 2">EGD-HP18</strain>
    </source>
</reference>
<evidence type="ECO:0000313" key="2">
    <source>
        <dbReference type="Proteomes" id="UP000016517"/>
    </source>
</evidence>
<protein>
    <submittedName>
        <fullName evidence="1">Uncharacterized protein</fullName>
    </submittedName>
</protein>
<accession>A0AAV3JXL3</accession>
<proteinExistence type="predicted"/>